<dbReference type="NCBIfam" id="TIGR00370">
    <property type="entry name" value="5-oxoprolinase subunit PxpB"/>
    <property type="match status" value="1"/>
</dbReference>
<dbReference type="EMBL" id="MWSK01000004">
    <property type="protein sequence ID" value="OXS78049.1"/>
    <property type="molecule type" value="Genomic_DNA"/>
</dbReference>
<reference evidence="5" key="3">
    <citation type="submission" date="2017-03" db="EMBL/GenBank/DDBJ databases">
        <authorList>
            <person name="Dastager S.G."/>
            <person name="Neurgaonkar P.S."/>
            <person name="Dharne M.S."/>
        </authorList>
    </citation>
    <scope>NUCLEOTIDE SEQUENCE</scope>
    <source>
        <strain evidence="5">DSM 25145</strain>
    </source>
</reference>
<dbReference type="PANTHER" id="PTHR34698">
    <property type="entry name" value="5-OXOPROLINASE SUBUNIT B"/>
    <property type="match status" value="1"/>
</dbReference>
<dbReference type="InterPro" id="IPR029000">
    <property type="entry name" value="Cyclophilin-like_dom_sf"/>
</dbReference>
<dbReference type="GO" id="GO:0005524">
    <property type="term" value="F:ATP binding"/>
    <property type="evidence" value="ECO:0007669"/>
    <property type="project" value="UniProtKB-KW"/>
</dbReference>
<dbReference type="Proteomes" id="UP000186385">
    <property type="component" value="Unassembled WGS sequence"/>
</dbReference>
<keyword evidence="2" id="KW-0378">Hydrolase</keyword>
<evidence type="ECO:0000259" key="4">
    <source>
        <dbReference type="SMART" id="SM00796"/>
    </source>
</evidence>
<sequence>MTSTQQPALNADIYQLSETAVTVRFGTEISPVLNKQARALAKRIEERPFRGFIECTAAFASVTLFYDLSAVHQTYSDREASPYLFVREYIKSLLTGLNIEEEQERRIEVPVCYGGRFGPDLAFVAEHNGLAEQDVIDLHTAGEYPVYMIGFAPGFAYMGGLSKRIHTPRRTSPRTEIPAGSVGIGGGQTGIYPLSTPGGWQVIGCTPVRLFTPEQEEPTLLAPGDILKFVPISVKEYEQYQGGVQ</sequence>
<evidence type="ECO:0000313" key="6">
    <source>
        <dbReference type="EMBL" id="SIQ94353.1"/>
    </source>
</evidence>
<evidence type="ECO:0000313" key="7">
    <source>
        <dbReference type="Proteomes" id="UP000186385"/>
    </source>
</evidence>
<dbReference type="SUPFAM" id="SSF160467">
    <property type="entry name" value="PH0987 N-terminal domain-like"/>
    <property type="match status" value="1"/>
</dbReference>
<organism evidence="6 7">
    <name type="scientific">Domibacillus enclensis</name>
    <dbReference type="NCBI Taxonomy" id="1017273"/>
    <lineage>
        <taxon>Bacteria</taxon>
        <taxon>Bacillati</taxon>
        <taxon>Bacillota</taxon>
        <taxon>Bacilli</taxon>
        <taxon>Bacillales</taxon>
        <taxon>Bacillaceae</taxon>
        <taxon>Domibacillus</taxon>
    </lineage>
</organism>
<gene>
    <name evidence="5" type="ORF">B1B05_10645</name>
    <name evidence="6" type="ORF">SAMN05443094_104297</name>
</gene>
<evidence type="ECO:0000256" key="1">
    <source>
        <dbReference type="ARBA" id="ARBA00022741"/>
    </source>
</evidence>
<keyword evidence="3" id="KW-0067">ATP-binding</keyword>
<reference evidence="8" key="2">
    <citation type="submission" date="2017-03" db="EMBL/GenBank/DDBJ databases">
        <title>Bacillus sp. V-88(T) DSM27956, whole genome shotgun sequencing project.</title>
        <authorList>
            <person name="Dastager S.G."/>
            <person name="Neurgaonkar P.S."/>
            <person name="Dharne M.S."/>
        </authorList>
    </citation>
    <scope>NUCLEOTIDE SEQUENCE [LARGE SCALE GENOMIC DNA]</scope>
    <source>
        <strain evidence="8">DSM 25145</strain>
    </source>
</reference>
<dbReference type="AlphaFoldDB" id="A0A1N6WWC4"/>
<evidence type="ECO:0000313" key="8">
    <source>
        <dbReference type="Proteomes" id="UP000215545"/>
    </source>
</evidence>
<dbReference type="SUPFAM" id="SSF50891">
    <property type="entry name" value="Cyclophilin-like"/>
    <property type="match status" value="1"/>
</dbReference>
<dbReference type="SMART" id="SM00796">
    <property type="entry name" value="AHS1"/>
    <property type="match status" value="1"/>
</dbReference>
<dbReference type="InterPro" id="IPR003833">
    <property type="entry name" value="CT_C_D"/>
</dbReference>
<dbReference type="EMBL" id="FTLX01000004">
    <property type="protein sequence ID" value="SIQ94353.1"/>
    <property type="molecule type" value="Genomic_DNA"/>
</dbReference>
<keyword evidence="8" id="KW-1185">Reference proteome</keyword>
<evidence type="ECO:0000256" key="3">
    <source>
        <dbReference type="ARBA" id="ARBA00022840"/>
    </source>
</evidence>
<dbReference type="GO" id="GO:0016787">
    <property type="term" value="F:hydrolase activity"/>
    <property type="evidence" value="ECO:0007669"/>
    <property type="project" value="UniProtKB-KW"/>
</dbReference>
<dbReference type="OrthoDB" id="9778567at2"/>
<dbReference type="Pfam" id="PF02682">
    <property type="entry name" value="CT_C_D"/>
    <property type="match status" value="1"/>
</dbReference>
<dbReference type="InterPro" id="IPR010016">
    <property type="entry name" value="PxpB"/>
</dbReference>
<dbReference type="Gene3D" id="2.40.100.10">
    <property type="entry name" value="Cyclophilin-like"/>
    <property type="match status" value="1"/>
</dbReference>
<protein>
    <submittedName>
        <fullName evidence="6">Inhibitor of KinA</fullName>
    </submittedName>
    <submittedName>
        <fullName evidence="5">Kinase inhibitor</fullName>
    </submittedName>
</protein>
<keyword evidence="1" id="KW-0547">Nucleotide-binding</keyword>
<proteinExistence type="predicted"/>
<accession>A0A1N6WWC4</accession>
<dbReference type="Gene3D" id="3.30.1360.40">
    <property type="match status" value="1"/>
</dbReference>
<dbReference type="GO" id="GO:0004860">
    <property type="term" value="F:protein kinase inhibitor activity"/>
    <property type="evidence" value="ECO:0007669"/>
    <property type="project" value="UniProtKB-KW"/>
</dbReference>
<keyword evidence="5" id="KW-0649">Protein kinase inhibitor</keyword>
<evidence type="ECO:0000256" key="2">
    <source>
        <dbReference type="ARBA" id="ARBA00022801"/>
    </source>
</evidence>
<reference evidence="6 7" key="1">
    <citation type="submission" date="2017-01" db="EMBL/GenBank/DDBJ databases">
        <authorList>
            <person name="Mah S.A."/>
            <person name="Swanson W.J."/>
            <person name="Moy G.W."/>
            <person name="Vacquier V.D."/>
        </authorList>
    </citation>
    <scope>NUCLEOTIDE SEQUENCE [LARGE SCALE GENOMIC DNA]</scope>
    <source>
        <strain evidence="6 7">NIO-1016</strain>
    </source>
</reference>
<feature type="domain" description="Carboxyltransferase" evidence="4">
    <location>
        <begin position="11"/>
        <end position="221"/>
    </location>
</feature>
<evidence type="ECO:0000313" key="5">
    <source>
        <dbReference type="EMBL" id="OXS78049.1"/>
    </source>
</evidence>
<dbReference type="PANTHER" id="PTHR34698:SF2">
    <property type="entry name" value="5-OXOPROLINASE SUBUNIT B"/>
    <property type="match status" value="1"/>
</dbReference>
<name>A0A1N6WWC4_9BACI</name>
<dbReference type="Proteomes" id="UP000215545">
    <property type="component" value="Unassembled WGS sequence"/>
</dbReference>
<dbReference type="STRING" id="1017273.SAMN05443094_104297"/>
<dbReference type="RefSeq" id="WP_045852153.1">
    <property type="nucleotide sequence ID" value="NZ_FTLX01000004.1"/>
</dbReference>